<evidence type="ECO:0000313" key="2">
    <source>
        <dbReference type="Proteomes" id="UP001214415"/>
    </source>
</evidence>
<reference evidence="1" key="1">
    <citation type="submission" date="2023-03" db="EMBL/GenBank/DDBJ databases">
        <title>Mating type loci evolution in Malassezia.</title>
        <authorList>
            <person name="Coelho M.A."/>
        </authorList>
    </citation>
    <scope>NUCLEOTIDE SEQUENCE</scope>
    <source>
        <strain evidence="1">CBS 12830</strain>
    </source>
</reference>
<dbReference type="EMBL" id="CP119901">
    <property type="protein sequence ID" value="WFD22148.1"/>
    <property type="molecule type" value="Genomic_DNA"/>
</dbReference>
<organism evidence="1 2">
    <name type="scientific">Malassezia equina</name>
    <dbReference type="NCBI Taxonomy" id="1381935"/>
    <lineage>
        <taxon>Eukaryota</taxon>
        <taxon>Fungi</taxon>
        <taxon>Dikarya</taxon>
        <taxon>Basidiomycota</taxon>
        <taxon>Ustilaginomycotina</taxon>
        <taxon>Malasseziomycetes</taxon>
        <taxon>Malasseziales</taxon>
        <taxon>Malasseziaceae</taxon>
        <taxon>Malassezia</taxon>
    </lineage>
</organism>
<gene>
    <name evidence="1" type="ORF">MEQU1_000810</name>
</gene>
<evidence type="ECO:0000313" key="1">
    <source>
        <dbReference type="EMBL" id="WFD22148.1"/>
    </source>
</evidence>
<sequence length="116" mass="13529">MARTSAFEQEHAIPFTIQGLKNEYEKLDKEIKYSVSLDAGKLNELQARFMNSSAKHQAPEKVFLDHPMKENYRLYHQPFILMGTYDHINLYAEPTLLRDQNALEAKTHIKLGFYVV</sequence>
<protein>
    <submittedName>
        <fullName evidence="1">Uncharacterized protein</fullName>
    </submittedName>
</protein>
<keyword evidence="2" id="KW-1185">Reference proteome</keyword>
<dbReference type="Proteomes" id="UP001214415">
    <property type="component" value="Chromosome 2"/>
</dbReference>
<name>A0AAF0IZ60_9BASI</name>
<proteinExistence type="predicted"/>
<accession>A0AAF0IZ60</accession>
<dbReference type="AlphaFoldDB" id="A0AAF0IZ60"/>